<dbReference type="AlphaFoldDB" id="A0A7T8B8W1"/>
<dbReference type="CDD" id="cd05466">
    <property type="entry name" value="PBP2_LTTR_substrate"/>
    <property type="match status" value="1"/>
</dbReference>
<proteinExistence type="inferred from homology"/>
<evidence type="ECO:0000256" key="3">
    <source>
        <dbReference type="ARBA" id="ARBA00023125"/>
    </source>
</evidence>
<organism evidence="6 7">
    <name type="scientific">Breznakiella homolactica</name>
    <dbReference type="NCBI Taxonomy" id="2798577"/>
    <lineage>
        <taxon>Bacteria</taxon>
        <taxon>Pseudomonadati</taxon>
        <taxon>Spirochaetota</taxon>
        <taxon>Spirochaetia</taxon>
        <taxon>Spirochaetales</taxon>
        <taxon>Breznakiellaceae</taxon>
        <taxon>Breznakiella</taxon>
    </lineage>
</organism>
<evidence type="ECO:0000313" key="7">
    <source>
        <dbReference type="Proteomes" id="UP000595917"/>
    </source>
</evidence>
<feature type="domain" description="HTH lysR-type" evidence="5">
    <location>
        <begin position="1"/>
        <end position="58"/>
    </location>
</feature>
<dbReference type="GO" id="GO:0003700">
    <property type="term" value="F:DNA-binding transcription factor activity"/>
    <property type="evidence" value="ECO:0007669"/>
    <property type="project" value="InterPro"/>
</dbReference>
<dbReference type="Proteomes" id="UP000595917">
    <property type="component" value="Chromosome"/>
</dbReference>
<evidence type="ECO:0000256" key="4">
    <source>
        <dbReference type="ARBA" id="ARBA00023163"/>
    </source>
</evidence>
<evidence type="ECO:0000256" key="2">
    <source>
        <dbReference type="ARBA" id="ARBA00023015"/>
    </source>
</evidence>
<dbReference type="InterPro" id="IPR005119">
    <property type="entry name" value="LysR_subst-bd"/>
</dbReference>
<dbReference type="SUPFAM" id="SSF53850">
    <property type="entry name" value="Periplasmic binding protein-like II"/>
    <property type="match status" value="1"/>
</dbReference>
<reference evidence="6" key="1">
    <citation type="submission" date="2021-01" db="EMBL/GenBank/DDBJ databases">
        <title>Description of Breznakiella homolactica.</title>
        <authorList>
            <person name="Song Y."/>
            <person name="Brune A."/>
        </authorList>
    </citation>
    <scope>NUCLEOTIDE SEQUENCE</scope>
    <source>
        <strain evidence="6">RmG30</strain>
    </source>
</reference>
<evidence type="ECO:0000313" key="6">
    <source>
        <dbReference type="EMBL" id="QQO07731.1"/>
    </source>
</evidence>
<keyword evidence="3" id="KW-0238">DNA-binding</keyword>
<dbReference type="EMBL" id="CP067089">
    <property type="protein sequence ID" value="QQO07731.1"/>
    <property type="molecule type" value="Genomic_DNA"/>
</dbReference>
<keyword evidence="4" id="KW-0804">Transcription</keyword>
<evidence type="ECO:0000259" key="5">
    <source>
        <dbReference type="PROSITE" id="PS50931"/>
    </source>
</evidence>
<comment type="similarity">
    <text evidence="1">Belongs to the LysR transcriptional regulatory family.</text>
</comment>
<keyword evidence="7" id="KW-1185">Reference proteome</keyword>
<keyword evidence="2" id="KW-0805">Transcription regulation</keyword>
<dbReference type="InterPro" id="IPR036390">
    <property type="entry name" value="WH_DNA-bd_sf"/>
</dbReference>
<protein>
    <submittedName>
        <fullName evidence="6">LysR family transcriptional regulator</fullName>
    </submittedName>
</protein>
<accession>A0A7T8B8W1</accession>
<dbReference type="GO" id="GO:0005829">
    <property type="term" value="C:cytosol"/>
    <property type="evidence" value="ECO:0007669"/>
    <property type="project" value="TreeGrafter"/>
</dbReference>
<evidence type="ECO:0000256" key="1">
    <source>
        <dbReference type="ARBA" id="ARBA00009437"/>
    </source>
</evidence>
<dbReference type="RefSeq" id="WP_215625037.1">
    <property type="nucleotide sequence ID" value="NZ_CP067089.2"/>
</dbReference>
<dbReference type="PANTHER" id="PTHR30419">
    <property type="entry name" value="HTH-TYPE TRANSCRIPTIONAL REGULATOR YBHD"/>
    <property type="match status" value="1"/>
</dbReference>
<dbReference type="Pfam" id="PF03466">
    <property type="entry name" value="LysR_substrate"/>
    <property type="match status" value="1"/>
</dbReference>
<dbReference type="Pfam" id="PF00126">
    <property type="entry name" value="HTH_1"/>
    <property type="match status" value="1"/>
</dbReference>
<sequence>MESSRCKAFLTAAETGSFSKAAEILYYTPSGVSQLVNALEADLGFPLLRRNKKGVTLTSEGEKILPVVREFLMQENRIYQLAAEMKDLAIGNVTIAAYSSIATHWLPGVIRVFQEDYPRITIKLMEGIRQEVSRWLEEKIADLAFLSYQDPMPYDWIPLAEDPMLAVLPRNHPLAAETSYPIKNCRNERFIMPALGRDDDVVTLFERNNVTPNIRFSTLENFAALAMIEQGLGMSVMNELITRRWHCDVVKLPLDPPQHITLGIAVPSLKNASPAVKRFVRYAEERLAVRSS</sequence>
<dbReference type="PANTHER" id="PTHR30419:SF24">
    <property type="entry name" value="HTH-TYPE TRANSCRIPTIONAL REGULATOR CZCR"/>
    <property type="match status" value="1"/>
</dbReference>
<dbReference type="Gene3D" id="3.40.190.290">
    <property type="match status" value="1"/>
</dbReference>
<dbReference type="SUPFAM" id="SSF46785">
    <property type="entry name" value="Winged helix' DNA-binding domain"/>
    <property type="match status" value="1"/>
</dbReference>
<name>A0A7T8B8W1_9SPIR</name>
<dbReference type="GO" id="GO:0003677">
    <property type="term" value="F:DNA binding"/>
    <property type="evidence" value="ECO:0007669"/>
    <property type="project" value="UniProtKB-KW"/>
</dbReference>
<dbReference type="InterPro" id="IPR000847">
    <property type="entry name" value="LysR_HTH_N"/>
</dbReference>
<dbReference type="Gene3D" id="1.10.10.10">
    <property type="entry name" value="Winged helix-like DNA-binding domain superfamily/Winged helix DNA-binding domain"/>
    <property type="match status" value="1"/>
</dbReference>
<dbReference type="InterPro" id="IPR036388">
    <property type="entry name" value="WH-like_DNA-bd_sf"/>
</dbReference>
<dbReference type="InterPro" id="IPR050950">
    <property type="entry name" value="HTH-type_LysR_regulators"/>
</dbReference>
<gene>
    <name evidence="6" type="ORF">JFL75_12330</name>
</gene>
<dbReference type="KEGG" id="bhc:JFL75_12330"/>
<dbReference type="PROSITE" id="PS50931">
    <property type="entry name" value="HTH_LYSR"/>
    <property type="match status" value="1"/>
</dbReference>